<evidence type="ECO:0000313" key="3">
    <source>
        <dbReference type="Proteomes" id="UP000033740"/>
    </source>
</evidence>
<evidence type="ECO:0000259" key="1">
    <source>
        <dbReference type="Pfam" id="PF11706"/>
    </source>
</evidence>
<dbReference type="Proteomes" id="UP000033740">
    <property type="component" value="Unassembled WGS sequence"/>
</dbReference>
<organism evidence="2 3">
    <name type="scientific">Microbacterium azadirachtae</name>
    <dbReference type="NCBI Taxonomy" id="582680"/>
    <lineage>
        <taxon>Bacteria</taxon>
        <taxon>Bacillati</taxon>
        <taxon>Actinomycetota</taxon>
        <taxon>Actinomycetes</taxon>
        <taxon>Micrococcales</taxon>
        <taxon>Microbacteriaceae</taxon>
        <taxon>Microbacterium</taxon>
    </lineage>
</organism>
<evidence type="ECO:0000313" key="2">
    <source>
        <dbReference type="EMBL" id="KJL30713.1"/>
    </source>
</evidence>
<dbReference type="InterPro" id="IPR023286">
    <property type="entry name" value="ABATE_dom_sf"/>
</dbReference>
<dbReference type="PANTHER" id="PTHR35525">
    <property type="entry name" value="BLL6575 PROTEIN"/>
    <property type="match status" value="1"/>
</dbReference>
<reference evidence="2 3" key="1">
    <citation type="submission" date="2015-02" db="EMBL/GenBank/DDBJ databases">
        <title>Draft genome sequences of ten Microbacterium spp. with emphasis on heavy metal contaminated environments.</title>
        <authorList>
            <person name="Corretto E."/>
        </authorList>
    </citation>
    <scope>NUCLEOTIDE SEQUENCE [LARGE SCALE GENOMIC DNA]</scope>
    <source>
        <strain evidence="2 3">ARN176</strain>
    </source>
</reference>
<dbReference type="InterPro" id="IPR021005">
    <property type="entry name" value="Znf_CGNR"/>
</dbReference>
<name>A0A0F0LC52_9MICO</name>
<dbReference type="SUPFAM" id="SSF160904">
    <property type="entry name" value="Jann2411-like"/>
    <property type="match status" value="1"/>
</dbReference>
<feature type="domain" description="Zinc finger CGNR" evidence="1">
    <location>
        <begin position="140"/>
        <end position="182"/>
    </location>
</feature>
<dbReference type="PANTHER" id="PTHR35525:SF3">
    <property type="entry name" value="BLL6575 PROTEIN"/>
    <property type="match status" value="1"/>
</dbReference>
<sequence length="194" mass="20899">MFHAFPCGTPALDFVGTLRARRNERPAEKLDSDTALDAWFVEAGLVDAAPDSRGADLGDAIALREAIYDLVSARRRGEELPASAKALVNARAAEMPIGLTLDGATEAGIRVSRVGTVRQGLATLARETVEIVGSADGALLRECARPECTQVYLDRSRGGRREWCAMKTCGNRVKASKFRARHRAEQEGDEGGDD</sequence>
<dbReference type="PATRIC" id="fig|582680.6.peg.3739"/>
<dbReference type="Gene3D" id="1.10.3300.10">
    <property type="entry name" value="Jann2411-like domain"/>
    <property type="match status" value="1"/>
</dbReference>
<gene>
    <name evidence="2" type="ORF">RS86_03655</name>
</gene>
<comment type="caution">
    <text evidence="2">The sequence shown here is derived from an EMBL/GenBank/DDBJ whole genome shotgun (WGS) entry which is preliminary data.</text>
</comment>
<dbReference type="Pfam" id="PF11706">
    <property type="entry name" value="zf-CGNR"/>
    <property type="match status" value="1"/>
</dbReference>
<dbReference type="RefSeq" id="WP_045273707.1">
    <property type="nucleotide sequence ID" value="NZ_JYIX01000040.1"/>
</dbReference>
<dbReference type="STRING" id="582680.RS86_03655"/>
<keyword evidence="3" id="KW-1185">Reference proteome</keyword>
<dbReference type="Pfam" id="PF07336">
    <property type="entry name" value="ABATE"/>
    <property type="match status" value="1"/>
</dbReference>
<proteinExistence type="predicted"/>
<dbReference type="AlphaFoldDB" id="A0A0F0LC52"/>
<accession>A0A0F0LC52</accession>
<dbReference type="EMBL" id="JYIX01000040">
    <property type="protein sequence ID" value="KJL30713.1"/>
    <property type="molecule type" value="Genomic_DNA"/>
</dbReference>
<protein>
    <submittedName>
        <fullName evidence="2">CGNR zinc finger</fullName>
    </submittedName>
</protein>
<dbReference type="InterPro" id="IPR010852">
    <property type="entry name" value="ABATE"/>
</dbReference>